<accession>A0A936NDP3</accession>
<sequence length="821" mass="85586">MEQTGSIPPAGGSILGTRVNRVEDDSLLRGEGTFVENLELTGAAHVVFVRSGVAHGELVDVDPSEALDAPGVVAVITADDLDLAPLAPALGMAPPGMARPLLATDRVRFVGEPIAAVVAETRAQAVDAAERVIVEVDPLAAVVDAERAATDELVLYPEVGTNTAVTIAAPDSADLGDRDPFDGCEVVVSQRIVNQRLAPVPLEVRVAASRWRDGRLTHWSTTQNPHGVRDGLAVMFGLDQAQVRVICPDVGGGFGPKNGLYPEERLTAELARRLDRPVRWVETRSESMLGLGHGRAQVQHATIGGRRDGTVLAYRLDVIQDSGAYPSVGAVLPFMTRLMGPGTYDIASVSVSASSVVTNTVPVEAYRGAGRPEATAAIERMMDCFAAELGMDAVEVRRRNLIAGPFPFTTPTGATYDSGEYAGALDKALTAAGYSELRSEQRRRRAAGEAPLLGIGVSTYVEVTNGLRSGEHGSIEVHPDGSALVRTGSSAHGQGHHTAFAMIASAQTGIPIEAITVRHGDTDDVVRGGGTGGSKSLQVGGTAVLSAADVLVDRAREVAADVLEAAPSDIVLDLDRAVFHVAGTPSRSVGWAELATHVAELATHVAELATHVAELATHVVERGTHVPELATHVAERSTQAAVADEPATGVLSVLQGEADLPSAAATFPFGAHVAVVEIDPETGKVDYLRHVACDDAGRILNPTLVDGQVHGGIAQGAAQVLFEQMVYDEAGNPLTVTLGDYLMPSAAELPSFERVESQTETPINPLGAKGIGESGTIGATPALQSAVVDALAYLGVRHLDLPITPERIWRALEAAALGPAG</sequence>
<evidence type="ECO:0000313" key="5">
    <source>
        <dbReference type="Proteomes" id="UP000727993"/>
    </source>
</evidence>
<gene>
    <name evidence="4" type="ORF">IPN02_13310</name>
</gene>
<evidence type="ECO:0000313" key="4">
    <source>
        <dbReference type="EMBL" id="MBK9297781.1"/>
    </source>
</evidence>
<organism evidence="4 5">
    <name type="scientific">Candidatus Neomicrothrix subdominans</name>
    <dbReference type="NCBI Taxonomy" id="2954438"/>
    <lineage>
        <taxon>Bacteria</taxon>
        <taxon>Bacillati</taxon>
        <taxon>Actinomycetota</taxon>
        <taxon>Acidimicrobiia</taxon>
        <taxon>Acidimicrobiales</taxon>
        <taxon>Microthrixaceae</taxon>
        <taxon>Candidatus Neomicrothrix</taxon>
    </lineage>
</organism>
<dbReference type="InterPro" id="IPR016208">
    <property type="entry name" value="Ald_Oxase/xanthine_DH-like"/>
</dbReference>
<dbReference type="EMBL" id="JADJZA010000007">
    <property type="protein sequence ID" value="MBK9297781.1"/>
    <property type="molecule type" value="Genomic_DNA"/>
</dbReference>
<dbReference type="GO" id="GO:0005506">
    <property type="term" value="F:iron ion binding"/>
    <property type="evidence" value="ECO:0007669"/>
    <property type="project" value="InterPro"/>
</dbReference>
<keyword evidence="1" id="KW-0500">Molybdenum</keyword>
<dbReference type="InterPro" id="IPR000674">
    <property type="entry name" value="Ald_Oxase/Xan_DH_a/b"/>
</dbReference>
<dbReference type="AlphaFoldDB" id="A0A936NDP3"/>
<protein>
    <submittedName>
        <fullName evidence="4">Xanthine dehydrogenase family protein molybdopterin-binding subunit</fullName>
    </submittedName>
</protein>
<dbReference type="Pfam" id="PF02738">
    <property type="entry name" value="MoCoBD_1"/>
    <property type="match status" value="1"/>
</dbReference>
<dbReference type="InterPro" id="IPR036856">
    <property type="entry name" value="Ald_Oxase/Xan_DH_a/b_sf"/>
</dbReference>
<feature type="domain" description="Aldehyde oxidase/xanthine dehydrogenase a/b hammerhead" evidence="3">
    <location>
        <begin position="29"/>
        <end position="140"/>
    </location>
</feature>
<name>A0A936NDP3_9ACTN</name>
<dbReference type="InterPro" id="IPR008274">
    <property type="entry name" value="AldOxase/xan_DH_MoCoBD1"/>
</dbReference>
<reference evidence="4 5" key="1">
    <citation type="submission" date="2020-10" db="EMBL/GenBank/DDBJ databases">
        <title>Connecting structure to function with the recovery of over 1000 high-quality activated sludge metagenome-assembled genomes encoding full-length rRNA genes using long-read sequencing.</title>
        <authorList>
            <person name="Singleton C.M."/>
            <person name="Petriglieri F."/>
            <person name="Kristensen J.M."/>
            <person name="Kirkegaard R.H."/>
            <person name="Michaelsen T.Y."/>
            <person name="Andersen M.H."/>
            <person name="Karst S.M."/>
            <person name="Dueholm M.S."/>
            <person name="Nielsen P.H."/>
            <person name="Albertsen M."/>
        </authorList>
    </citation>
    <scope>NUCLEOTIDE SEQUENCE [LARGE SCALE GENOMIC DNA]</scope>
    <source>
        <strain evidence="4">Lyne_18-Q3-R50-59_MAXAC.006</strain>
    </source>
</reference>
<dbReference type="Pfam" id="PF01315">
    <property type="entry name" value="Ald_Xan_dh_C"/>
    <property type="match status" value="1"/>
</dbReference>
<dbReference type="Gene3D" id="3.30.365.10">
    <property type="entry name" value="Aldehyde oxidase/xanthine dehydrogenase, molybdopterin binding domain"/>
    <property type="match status" value="4"/>
</dbReference>
<dbReference type="InterPro" id="IPR037165">
    <property type="entry name" value="AldOxase/xan_DH_Mopterin-bd_sf"/>
</dbReference>
<dbReference type="Pfam" id="PF20256">
    <property type="entry name" value="MoCoBD_2"/>
    <property type="match status" value="1"/>
</dbReference>
<dbReference type="SUPFAM" id="SSF54665">
    <property type="entry name" value="CO dehydrogenase molybdoprotein N-domain-like"/>
    <property type="match status" value="1"/>
</dbReference>
<proteinExistence type="predicted"/>
<evidence type="ECO:0000256" key="2">
    <source>
        <dbReference type="ARBA" id="ARBA00023002"/>
    </source>
</evidence>
<evidence type="ECO:0000256" key="1">
    <source>
        <dbReference type="ARBA" id="ARBA00022505"/>
    </source>
</evidence>
<dbReference type="PANTHER" id="PTHR11908">
    <property type="entry name" value="XANTHINE DEHYDROGENASE"/>
    <property type="match status" value="1"/>
</dbReference>
<keyword evidence="2" id="KW-0560">Oxidoreductase</keyword>
<dbReference type="SMART" id="SM01008">
    <property type="entry name" value="Ald_Xan_dh_C"/>
    <property type="match status" value="1"/>
</dbReference>
<dbReference type="Gene3D" id="3.90.1170.50">
    <property type="entry name" value="Aldehyde oxidase/xanthine dehydrogenase, a/b hammerhead"/>
    <property type="match status" value="1"/>
</dbReference>
<dbReference type="SUPFAM" id="SSF56003">
    <property type="entry name" value="Molybdenum cofactor-binding domain"/>
    <property type="match status" value="1"/>
</dbReference>
<comment type="caution">
    <text evidence="4">The sequence shown here is derived from an EMBL/GenBank/DDBJ whole genome shotgun (WGS) entry which is preliminary data.</text>
</comment>
<dbReference type="PANTHER" id="PTHR11908:SF132">
    <property type="entry name" value="ALDEHYDE OXIDASE 1-RELATED"/>
    <property type="match status" value="1"/>
</dbReference>
<evidence type="ECO:0000259" key="3">
    <source>
        <dbReference type="SMART" id="SM01008"/>
    </source>
</evidence>
<dbReference type="GO" id="GO:0016491">
    <property type="term" value="F:oxidoreductase activity"/>
    <property type="evidence" value="ECO:0007669"/>
    <property type="project" value="UniProtKB-KW"/>
</dbReference>
<dbReference type="InterPro" id="IPR046867">
    <property type="entry name" value="AldOxase/xan_DH_MoCoBD2"/>
</dbReference>
<dbReference type="Proteomes" id="UP000727993">
    <property type="component" value="Unassembled WGS sequence"/>
</dbReference>